<dbReference type="Pfam" id="PF00067">
    <property type="entry name" value="p450"/>
    <property type="match status" value="1"/>
</dbReference>
<dbReference type="PANTHER" id="PTHR24279">
    <property type="entry name" value="CYTOCHROME P450"/>
    <property type="match status" value="1"/>
</dbReference>
<name>A0A8S1CH81_9INSE</name>
<dbReference type="CDD" id="cd11054">
    <property type="entry name" value="CYP24A1-like"/>
    <property type="match status" value="1"/>
</dbReference>
<keyword evidence="6 8" id="KW-0408">Iron</keyword>
<evidence type="ECO:0000313" key="10">
    <source>
        <dbReference type="EMBL" id="CAB3366881.1"/>
    </source>
</evidence>
<comment type="similarity">
    <text evidence="2 9">Belongs to the cytochrome P450 family.</text>
</comment>
<dbReference type="InterPro" id="IPR001128">
    <property type="entry name" value="Cyt_P450"/>
</dbReference>
<protein>
    <recommendedName>
        <fullName evidence="12">Cytochrome P450</fullName>
    </recommendedName>
</protein>
<evidence type="ECO:0000256" key="7">
    <source>
        <dbReference type="ARBA" id="ARBA00023033"/>
    </source>
</evidence>
<dbReference type="PROSITE" id="PS00086">
    <property type="entry name" value="CYTOCHROME_P450"/>
    <property type="match status" value="1"/>
</dbReference>
<dbReference type="FunFam" id="1.10.630.10:FF:000006">
    <property type="entry name" value="Cytochrome P450 302a1, mitochondrial"/>
    <property type="match status" value="1"/>
</dbReference>
<evidence type="ECO:0000256" key="5">
    <source>
        <dbReference type="ARBA" id="ARBA00023002"/>
    </source>
</evidence>
<evidence type="ECO:0000313" key="11">
    <source>
        <dbReference type="Proteomes" id="UP000494165"/>
    </source>
</evidence>
<accession>A0A8S1CH81</accession>
<dbReference type="GO" id="GO:0004497">
    <property type="term" value="F:monooxygenase activity"/>
    <property type="evidence" value="ECO:0007669"/>
    <property type="project" value="UniProtKB-KW"/>
</dbReference>
<dbReference type="SUPFAM" id="SSF48264">
    <property type="entry name" value="Cytochrome P450"/>
    <property type="match status" value="1"/>
</dbReference>
<evidence type="ECO:0000256" key="2">
    <source>
        <dbReference type="ARBA" id="ARBA00010617"/>
    </source>
</evidence>
<comment type="cofactor">
    <cofactor evidence="1 8">
        <name>heme</name>
        <dbReference type="ChEBI" id="CHEBI:30413"/>
    </cofactor>
</comment>
<gene>
    <name evidence="10" type="ORF">CLODIP_2_CD13323</name>
</gene>
<evidence type="ECO:0000256" key="3">
    <source>
        <dbReference type="ARBA" id="ARBA00022617"/>
    </source>
</evidence>
<dbReference type="PRINTS" id="PR00463">
    <property type="entry name" value="EP450I"/>
</dbReference>
<evidence type="ECO:0000256" key="1">
    <source>
        <dbReference type="ARBA" id="ARBA00001971"/>
    </source>
</evidence>
<evidence type="ECO:0000256" key="9">
    <source>
        <dbReference type="RuleBase" id="RU000461"/>
    </source>
</evidence>
<comment type="caution">
    <text evidence="10">The sequence shown here is derived from an EMBL/GenBank/DDBJ whole genome shotgun (WGS) entry which is preliminary data.</text>
</comment>
<keyword evidence="11" id="KW-1185">Reference proteome</keyword>
<dbReference type="AlphaFoldDB" id="A0A8S1CH81"/>
<keyword evidence="3 8" id="KW-0349">Heme</keyword>
<keyword evidence="4 8" id="KW-0479">Metal-binding</keyword>
<dbReference type="Proteomes" id="UP000494165">
    <property type="component" value="Unassembled WGS sequence"/>
</dbReference>
<dbReference type="EMBL" id="CADEPI010000027">
    <property type="protein sequence ID" value="CAB3366881.1"/>
    <property type="molecule type" value="Genomic_DNA"/>
</dbReference>
<dbReference type="InterPro" id="IPR017972">
    <property type="entry name" value="Cyt_P450_CS"/>
</dbReference>
<dbReference type="InterPro" id="IPR050479">
    <property type="entry name" value="CYP11_CYP27_families"/>
</dbReference>
<dbReference type="PANTHER" id="PTHR24279:SF120">
    <property type="entry name" value="CYTOCHROME P450"/>
    <property type="match status" value="1"/>
</dbReference>
<reference evidence="10 11" key="1">
    <citation type="submission" date="2020-04" db="EMBL/GenBank/DDBJ databases">
        <authorList>
            <person name="Alioto T."/>
            <person name="Alioto T."/>
            <person name="Gomez Garrido J."/>
        </authorList>
    </citation>
    <scope>NUCLEOTIDE SEQUENCE [LARGE SCALE GENOMIC DNA]</scope>
</reference>
<dbReference type="InterPro" id="IPR002401">
    <property type="entry name" value="Cyt_P450_E_grp-I"/>
</dbReference>
<dbReference type="GO" id="GO:0005506">
    <property type="term" value="F:iron ion binding"/>
    <property type="evidence" value="ECO:0007669"/>
    <property type="project" value="InterPro"/>
</dbReference>
<dbReference type="Gene3D" id="1.10.630.10">
    <property type="entry name" value="Cytochrome P450"/>
    <property type="match status" value="1"/>
</dbReference>
<dbReference type="InterPro" id="IPR036396">
    <property type="entry name" value="Cyt_P450_sf"/>
</dbReference>
<sequence length="529" mass="61211">MFLANLKMHRRSLVASKLLFAGHRPQTTVAAVASSSNLVKTYDEIPGPKPLPIIGNAWRFMPQLSSWDMTDFVQWSRSMMEEYGKIVKISKLPGRRDMIMVFDPVVIAEVFKREGQYPESFKFESMEYYRQKVRPDYFEGFRGIFNENGKTWHEARLILNQPMMNTAVANLYVPKTDQVAKDFVKLVKELRDDKMEMPDDFHNEMHKWSLESISLISYDTRLGCLKKNLAKGSDAQILIHSIAQLYKLMYELDLKIPLWKFVPTKALNELIENADNMLKISQKYVERAREKDLKTKTTDTSNMSVLQRILQRDSNTKRAVIMGMDIIFGGVDSTSNTAGSILYLLACNPDKQEKLYQELKAIAPADPNEDLNPDHLNNMKYLKACIKEAMRMIPVTNGTVRTLPQDVVLGDYLIPKDKADIWIFNSTLYMLDEHFPDADKFIPERWLREGDSCPVRKASEAHPYTFLPFGRGTRQCPGTRFVKMELETFIARMLLEYKLEWHQPPLKFISKIIRTPQSPLKLTVLDRNN</sequence>
<keyword evidence="7 9" id="KW-0503">Monooxygenase</keyword>
<evidence type="ECO:0008006" key="12">
    <source>
        <dbReference type="Google" id="ProtNLM"/>
    </source>
</evidence>
<dbReference type="OrthoDB" id="3945418at2759"/>
<dbReference type="GO" id="GO:0016705">
    <property type="term" value="F:oxidoreductase activity, acting on paired donors, with incorporation or reduction of molecular oxygen"/>
    <property type="evidence" value="ECO:0007669"/>
    <property type="project" value="InterPro"/>
</dbReference>
<evidence type="ECO:0000256" key="6">
    <source>
        <dbReference type="ARBA" id="ARBA00023004"/>
    </source>
</evidence>
<dbReference type="GO" id="GO:0020037">
    <property type="term" value="F:heme binding"/>
    <property type="evidence" value="ECO:0007669"/>
    <property type="project" value="InterPro"/>
</dbReference>
<evidence type="ECO:0000256" key="8">
    <source>
        <dbReference type="PIRSR" id="PIRSR602401-1"/>
    </source>
</evidence>
<feature type="binding site" description="axial binding residue" evidence="8">
    <location>
        <position position="476"/>
    </location>
    <ligand>
        <name>heme</name>
        <dbReference type="ChEBI" id="CHEBI:30413"/>
    </ligand>
    <ligandPart>
        <name>Fe</name>
        <dbReference type="ChEBI" id="CHEBI:18248"/>
    </ligandPart>
</feature>
<keyword evidence="5 9" id="KW-0560">Oxidoreductase</keyword>
<evidence type="ECO:0000256" key="4">
    <source>
        <dbReference type="ARBA" id="ARBA00022723"/>
    </source>
</evidence>
<dbReference type="PRINTS" id="PR00385">
    <property type="entry name" value="P450"/>
</dbReference>
<proteinExistence type="inferred from homology"/>
<organism evidence="10 11">
    <name type="scientific">Cloeon dipterum</name>
    <dbReference type="NCBI Taxonomy" id="197152"/>
    <lineage>
        <taxon>Eukaryota</taxon>
        <taxon>Metazoa</taxon>
        <taxon>Ecdysozoa</taxon>
        <taxon>Arthropoda</taxon>
        <taxon>Hexapoda</taxon>
        <taxon>Insecta</taxon>
        <taxon>Pterygota</taxon>
        <taxon>Palaeoptera</taxon>
        <taxon>Ephemeroptera</taxon>
        <taxon>Pisciforma</taxon>
        <taxon>Baetidae</taxon>
        <taxon>Cloeon</taxon>
    </lineage>
</organism>